<dbReference type="GO" id="GO:0004355">
    <property type="term" value="F:glutamate synthase (NADPH) activity"/>
    <property type="evidence" value="ECO:0007669"/>
    <property type="project" value="UniProtKB-EC"/>
</dbReference>
<comment type="caution">
    <text evidence="8">The sequence shown here is derived from an EMBL/GenBank/DDBJ whole genome shotgun (WGS) entry which is preliminary data.</text>
</comment>
<dbReference type="Pfam" id="PF07992">
    <property type="entry name" value="Pyr_redox_2"/>
    <property type="match status" value="1"/>
</dbReference>
<evidence type="ECO:0000256" key="2">
    <source>
        <dbReference type="ARBA" id="ARBA00022723"/>
    </source>
</evidence>
<evidence type="ECO:0000259" key="7">
    <source>
        <dbReference type="Pfam" id="PF14691"/>
    </source>
</evidence>
<dbReference type="SUPFAM" id="SSF51971">
    <property type="entry name" value="Nucleotide-binding domain"/>
    <property type="match status" value="2"/>
</dbReference>
<sequence>MFRFNEQMQKGGRSNPGGFLIEQRRLEKQPAELRVRAFTEITLKPTADSGTVQASRCTDCGVPFCQNACPLQNNIPDWLALSADGDLREAWRVASATSTMPEICGRICPQDRLCEGACTLQQSGWDGVTIGSVEAWIADAAFDNGWVEPIRPLAERGQSVAVVGSGPAGLAAADRLRSEGYAVVVYDRHDRAGGLLTYGIPGFKLEKRIVQRRIDRLVEGGVEFVLNTNVGVDVTMDELRSRHDAVLLAMGVYQARTLAVPGRGPNDTVAALDFLIAQNRVDCGDAADASAPHAAGRDVVVVGGGDTAMDCVRTAIRQGAASVVCLYRRDRENMPGSAREVQNAEEEGVRFEWLGAPKALMSKGEAVVAVRAQRMALTEASAGGRRDIAPVPGSDFDLPADLVIEALGFEPEAFAEQLDAGLGLTRWNTLQVARGGFATTLPGVFAAGDAVRGASLVVWAVRDGQDAAAEIDRYLRARTEEAAA</sequence>
<feature type="domain" description="FAD/NAD(P)-binding" evidence="6">
    <location>
        <begin position="159"/>
        <end position="464"/>
    </location>
</feature>
<proteinExistence type="predicted"/>
<dbReference type="Gene3D" id="1.10.1060.10">
    <property type="entry name" value="Alpha-helical ferredoxin"/>
    <property type="match status" value="1"/>
</dbReference>
<feature type="domain" description="Dihydroprymidine dehydrogenase" evidence="7">
    <location>
        <begin position="35"/>
        <end position="145"/>
    </location>
</feature>
<evidence type="ECO:0000313" key="8">
    <source>
        <dbReference type="EMBL" id="MET4685533.1"/>
    </source>
</evidence>
<keyword evidence="9" id="KW-1185">Reference proteome</keyword>
<keyword evidence="1" id="KW-0004">4Fe-4S</keyword>
<evidence type="ECO:0000256" key="3">
    <source>
        <dbReference type="ARBA" id="ARBA00023002"/>
    </source>
</evidence>
<keyword evidence="2" id="KW-0479">Metal-binding</keyword>
<dbReference type="PANTHER" id="PTHR42783:SF3">
    <property type="entry name" value="GLUTAMATE SYNTHASE [NADPH] SMALL CHAIN-RELATED"/>
    <property type="match status" value="1"/>
</dbReference>
<dbReference type="EC" id="1.4.1.13" evidence="8"/>
<dbReference type="NCBIfam" id="TIGR01318">
    <property type="entry name" value="gltD_gamma_fam"/>
    <property type="match status" value="1"/>
</dbReference>
<dbReference type="InterPro" id="IPR036188">
    <property type="entry name" value="FAD/NAD-bd_sf"/>
</dbReference>
<dbReference type="InterPro" id="IPR028261">
    <property type="entry name" value="DPD_II"/>
</dbReference>
<gene>
    <name evidence="8" type="ORF">ABIE19_003486</name>
</gene>
<name>A0ABV2RH02_9CAUL</name>
<dbReference type="SUPFAM" id="SSF46548">
    <property type="entry name" value="alpha-helical ferredoxin"/>
    <property type="match status" value="1"/>
</dbReference>
<evidence type="ECO:0000256" key="4">
    <source>
        <dbReference type="ARBA" id="ARBA00023004"/>
    </source>
</evidence>
<dbReference type="Pfam" id="PF14691">
    <property type="entry name" value="Fer4_20"/>
    <property type="match status" value="1"/>
</dbReference>
<organism evidence="8 9">
    <name type="scientific">Brevundimonas faecalis</name>
    <dbReference type="NCBI Taxonomy" id="947378"/>
    <lineage>
        <taxon>Bacteria</taxon>
        <taxon>Pseudomonadati</taxon>
        <taxon>Pseudomonadota</taxon>
        <taxon>Alphaproteobacteria</taxon>
        <taxon>Caulobacterales</taxon>
        <taxon>Caulobacteraceae</taxon>
        <taxon>Brevundimonas</taxon>
    </lineage>
</organism>
<dbReference type="InterPro" id="IPR009051">
    <property type="entry name" value="Helical_ferredxn"/>
</dbReference>
<keyword evidence="3 8" id="KW-0560">Oxidoreductase</keyword>
<dbReference type="Proteomes" id="UP001549313">
    <property type="component" value="Unassembled WGS sequence"/>
</dbReference>
<reference evidence="8 9" key="1">
    <citation type="submission" date="2024-06" db="EMBL/GenBank/DDBJ databases">
        <title>Sorghum-associated microbial communities from plants grown in Nebraska, USA.</title>
        <authorList>
            <person name="Schachtman D."/>
        </authorList>
    </citation>
    <scope>NUCLEOTIDE SEQUENCE [LARGE SCALE GENOMIC DNA]</scope>
    <source>
        <strain evidence="8 9">2814</strain>
    </source>
</reference>
<keyword evidence="5" id="KW-0411">Iron-sulfur</keyword>
<evidence type="ECO:0000259" key="6">
    <source>
        <dbReference type="Pfam" id="PF07992"/>
    </source>
</evidence>
<protein>
    <submittedName>
        <fullName evidence="8">Glutamate synthase (NADPH/NADH) small chain</fullName>
        <ecNumber evidence="8">1.4.1.13</ecNumber>
    </submittedName>
</protein>
<keyword evidence="4" id="KW-0408">Iron</keyword>
<dbReference type="InterPro" id="IPR023753">
    <property type="entry name" value="FAD/NAD-binding_dom"/>
</dbReference>
<accession>A0ABV2RH02</accession>
<dbReference type="PRINTS" id="PR00419">
    <property type="entry name" value="ADXRDTASE"/>
</dbReference>
<dbReference type="InterPro" id="IPR006006">
    <property type="entry name" value="GltD-like"/>
</dbReference>
<dbReference type="Gene3D" id="3.50.50.60">
    <property type="entry name" value="FAD/NAD(P)-binding domain"/>
    <property type="match status" value="2"/>
</dbReference>
<dbReference type="PANTHER" id="PTHR42783">
    <property type="entry name" value="GLUTAMATE SYNTHASE [NADPH] SMALL CHAIN"/>
    <property type="match status" value="1"/>
</dbReference>
<evidence type="ECO:0000256" key="1">
    <source>
        <dbReference type="ARBA" id="ARBA00022485"/>
    </source>
</evidence>
<dbReference type="EMBL" id="JBEPTF010000007">
    <property type="protein sequence ID" value="MET4685533.1"/>
    <property type="molecule type" value="Genomic_DNA"/>
</dbReference>
<evidence type="ECO:0000313" key="9">
    <source>
        <dbReference type="Proteomes" id="UP001549313"/>
    </source>
</evidence>
<evidence type="ECO:0000256" key="5">
    <source>
        <dbReference type="ARBA" id="ARBA00023014"/>
    </source>
</evidence>